<evidence type="ECO:0000313" key="5">
    <source>
        <dbReference type="Proteomes" id="UP000001861"/>
    </source>
</evidence>
<keyword evidence="2" id="KW-0812">Transmembrane</keyword>
<feature type="compositionally biased region" description="Basic and acidic residues" evidence="1">
    <location>
        <begin position="420"/>
        <end position="429"/>
    </location>
</feature>
<dbReference type="Gene3D" id="2.60.120.260">
    <property type="entry name" value="Galactose-binding domain-like"/>
    <property type="match status" value="1"/>
</dbReference>
<proteinExistence type="predicted"/>
<feature type="signal peptide" evidence="3">
    <location>
        <begin position="1"/>
        <end position="24"/>
    </location>
</feature>
<gene>
    <name evidence="4" type="ORF">CC1G_12139</name>
</gene>
<dbReference type="Proteomes" id="UP000001861">
    <property type="component" value="Unassembled WGS sequence"/>
</dbReference>
<organism evidence="4 5">
    <name type="scientific">Coprinopsis cinerea (strain Okayama-7 / 130 / ATCC MYA-4618 / FGSC 9003)</name>
    <name type="common">Inky cap fungus</name>
    <name type="synonym">Hormographiella aspergillata</name>
    <dbReference type="NCBI Taxonomy" id="240176"/>
    <lineage>
        <taxon>Eukaryota</taxon>
        <taxon>Fungi</taxon>
        <taxon>Dikarya</taxon>
        <taxon>Basidiomycota</taxon>
        <taxon>Agaricomycotina</taxon>
        <taxon>Agaricomycetes</taxon>
        <taxon>Agaricomycetidae</taxon>
        <taxon>Agaricales</taxon>
        <taxon>Agaricineae</taxon>
        <taxon>Psathyrellaceae</taxon>
        <taxon>Coprinopsis</taxon>
    </lineage>
</organism>
<evidence type="ECO:0000256" key="3">
    <source>
        <dbReference type="SAM" id="SignalP"/>
    </source>
</evidence>
<feature type="region of interest" description="Disordered" evidence="1">
    <location>
        <begin position="253"/>
        <end position="272"/>
    </location>
</feature>
<accession>A8P6X7</accession>
<dbReference type="KEGG" id="cci:CC1G_12139"/>
<feature type="compositionally biased region" description="Polar residues" evidence="1">
    <location>
        <begin position="391"/>
        <end position="417"/>
    </location>
</feature>
<feature type="region of interest" description="Disordered" evidence="1">
    <location>
        <begin position="165"/>
        <end position="212"/>
    </location>
</feature>
<dbReference type="InParanoid" id="A8P6X7"/>
<name>A8P6X7_COPC7</name>
<dbReference type="OMA" id="QPGTHEI"/>
<feature type="region of interest" description="Disordered" evidence="1">
    <location>
        <begin position="306"/>
        <end position="329"/>
    </location>
</feature>
<keyword evidence="2" id="KW-0472">Membrane</keyword>
<feature type="compositionally biased region" description="Polar residues" evidence="1">
    <location>
        <begin position="358"/>
        <end position="369"/>
    </location>
</feature>
<feature type="transmembrane region" description="Helical" evidence="2">
    <location>
        <begin position="217"/>
        <end position="239"/>
    </location>
</feature>
<dbReference type="VEuPathDB" id="FungiDB:CC1G_12139"/>
<feature type="compositionally biased region" description="Low complexity" evidence="1">
    <location>
        <begin position="306"/>
        <end position="323"/>
    </location>
</feature>
<dbReference type="EMBL" id="AACS02000005">
    <property type="protein sequence ID" value="EAU82559.2"/>
    <property type="molecule type" value="Genomic_DNA"/>
</dbReference>
<keyword evidence="2" id="KW-1133">Transmembrane helix</keyword>
<sequence>MHHRISLALLFLLVGLWPLYFVVAQVAVNVTIDDDSPRISYQPPDAWFMSENSTLDHGYAHMLTQTPNSTATFNFTGVAIYFLSPLWPYHVTTALSLDSGPTILVDLIDRSRPETGGGGPETVQSHVVWAAEDLNNTQHTLVMSIGDQEPFGIVDGLIYTILEEESEDSEGGDGSTAVDPSSIQTSTLSSSSSISSFPTSGPIPTTPDPSSVRRTHIVVGTVLGCLGLLIVALFIWFCARRRKRPRSEAWTIASGSRSTMPPISKPTRPQPMYLDPTKFPTPTLYPVSEVDNPLWEEQHYRYGFPTGHATSSTSPPASPPMASHFSGGAGLAGIGSKSVSPTTPRYLHGNTLSTIVENSPATAGTSSLPRTPATADSRELRYPADGINGEKTPSTLSDSSGRVRTMTSRPSIKNISSPLGRRDHSLYPT</sequence>
<keyword evidence="3" id="KW-0732">Signal</keyword>
<evidence type="ECO:0000256" key="1">
    <source>
        <dbReference type="SAM" id="MobiDB-lite"/>
    </source>
</evidence>
<keyword evidence="5" id="KW-1185">Reference proteome</keyword>
<feature type="compositionally biased region" description="Low complexity" evidence="1">
    <location>
        <begin position="180"/>
        <end position="203"/>
    </location>
</feature>
<reference evidence="4 5" key="1">
    <citation type="journal article" date="2010" name="Proc. Natl. Acad. Sci. U.S.A.">
        <title>Insights into evolution of multicellular fungi from the assembled chromosomes of the mushroom Coprinopsis cinerea (Coprinus cinereus).</title>
        <authorList>
            <person name="Stajich J.E."/>
            <person name="Wilke S.K."/>
            <person name="Ahren D."/>
            <person name="Au C.H."/>
            <person name="Birren B.W."/>
            <person name="Borodovsky M."/>
            <person name="Burns C."/>
            <person name="Canback B."/>
            <person name="Casselton L.A."/>
            <person name="Cheng C.K."/>
            <person name="Deng J."/>
            <person name="Dietrich F.S."/>
            <person name="Fargo D.C."/>
            <person name="Farman M.L."/>
            <person name="Gathman A.C."/>
            <person name="Goldberg J."/>
            <person name="Guigo R."/>
            <person name="Hoegger P.J."/>
            <person name="Hooker J.B."/>
            <person name="Huggins A."/>
            <person name="James T.Y."/>
            <person name="Kamada T."/>
            <person name="Kilaru S."/>
            <person name="Kodira C."/>
            <person name="Kues U."/>
            <person name="Kupfer D."/>
            <person name="Kwan H.S."/>
            <person name="Lomsadze A."/>
            <person name="Li W."/>
            <person name="Lilly W.W."/>
            <person name="Ma L.J."/>
            <person name="Mackey A.J."/>
            <person name="Manning G."/>
            <person name="Martin F."/>
            <person name="Muraguchi H."/>
            <person name="Natvig D.O."/>
            <person name="Palmerini H."/>
            <person name="Ramesh M.A."/>
            <person name="Rehmeyer C.J."/>
            <person name="Roe B.A."/>
            <person name="Shenoy N."/>
            <person name="Stanke M."/>
            <person name="Ter-Hovhannisyan V."/>
            <person name="Tunlid A."/>
            <person name="Velagapudi R."/>
            <person name="Vision T.J."/>
            <person name="Zeng Q."/>
            <person name="Zolan M.E."/>
            <person name="Pukkila P.J."/>
        </authorList>
    </citation>
    <scope>NUCLEOTIDE SEQUENCE [LARGE SCALE GENOMIC DNA]</scope>
    <source>
        <strain evidence="5">Okayama-7 / 130 / ATCC MYA-4618 / FGSC 9003</strain>
    </source>
</reference>
<dbReference type="RefSeq" id="XP_001839248.2">
    <property type="nucleotide sequence ID" value="XM_001839196.2"/>
</dbReference>
<feature type="region of interest" description="Disordered" evidence="1">
    <location>
        <begin position="358"/>
        <end position="429"/>
    </location>
</feature>
<evidence type="ECO:0000256" key="2">
    <source>
        <dbReference type="SAM" id="Phobius"/>
    </source>
</evidence>
<dbReference type="CDD" id="cd12087">
    <property type="entry name" value="TM_EGFR-like"/>
    <property type="match status" value="1"/>
</dbReference>
<dbReference type="HOGENOM" id="CLU_619723_0_0_1"/>
<dbReference type="AlphaFoldDB" id="A8P6X7"/>
<dbReference type="eggNOG" id="ENOG502SUWA">
    <property type="taxonomic scope" value="Eukaryota"/>
</dbReference>
<protein>
    <submittedName>
        <fullName evidence="4">Uncharacterized protein</fullName>
    </submittedName>
</protein>
<comment type="caution">
    <text evidence="4">The sequence shown here is derived from an EMBL/GenBank/DDBJ whole genome shotgun (WGS) entry which is preliminary data.</text>
</comment>
<evidence type="ECO:0000313" key="4">
    <source>
        <dbReference type="EMBL" id="EAU82559.2"/>
    </source>
</evidence>
<dbReference type="OrthoDB" id="3234968at2759"/>
<feature type="chain" id="PRO_5002725039" evidence="3">
    <location>
        <begin position="25"/>
        <end position="429"/>
    </location>
</feature>
<dbReference type="GeneID" id="6015874"/>